<evidence type="ECO:0000313" key="1">
    <source>
        <dbReference type="EMBL" id="TNN42891.1"/>
    </source>
</evidence>
<name>A0A4Z2FPB9_9TELE</name>
<dbReference type="EMBL" id="SRLO01001005">
    <property type="protein sequence ID" value="TNN42891.1"/>
    <property type="molecule type" value="Genomic_DNA"/>
</dbReference>
<proteinExistence type="predicted"/>
<dbReference type="AlphaFoldDB" id="A0A4Z2FPB9"/>
<sequence>MQTASMTVMTRSGGLVNTLISEMSALSRELRASLATFRAGRASSRSRWASAAMAWVSSAFTLARDSSSDTTLRTYGAERKRVASLGDDTQTLSAASTSMDFCFSTGSRADSSTFMVSTSSLVSSSLVMPFFTRSRA</sequence>
<evidence type="ECO:0000313" key="2">
    <source>
        <dbReference type="Proteomes" id="UP000314294"/>
    </source>
</evidence>
<reference evidence="1 2" key="1">
    <citation type="submission" date="2019-03" db="EMBL/GenBank/DDBJ databases">
        <title>First draft genome of Liparis tanakae, snailfish: a comprehensive survey of snailfish specific genes.</title>
        <authorList>
            <person name="Kim W."/>
            <person name="Song I."/>
            <person name="Jeong J.-H."/>
            <person name="Kim D."/>
            <person name="Kim S."/>
            <person name="Ryu S."/>
            <person name="Song J.Y."/>
            <person name="Lee S.K."/>
        </authorList>
    </citation>
    <scope>NUCLEOTIDE SEQUENCE [LARGE SCALE GENOMIC DNA]</scope>
    <source>
        <tissue evidence="1">Muscle</tissue>
    </source>
</reference>
<dbReference type="Proteomes" id="UP000314294">
    <property type="component" value="Unassembled WGS sequence"/>
</dbReference>
<protein>
    <submittedName>
        <fullName evidence="1">Uncharacterized protein</fullName>
    </submittedName>
</protein>
<comment type="caution">
    <text evidence="1">The sequence shown here is derived from an EMBL/GenBank/DDBJ whole genome shotgun (WGS) entry which is preliminary data.</text>
</comment>
<keyword evidence="2" id="KW-1185">Reference proteome</keyword>
<gene>
    <name evidence="1" type="ORF">EYF80_046928</name>
</gene>
<organism evidence="1 2">
    <name type="scientific">Liparis tanakae</name>
    <name type="common">Tanaka's snailfish</name>
    <dbReference type="NCBI Taxonomy" id="230148"/>
    <lineage>
        <taxon>Eukaryota</taxon>
        <taxon>Metazoa</taxon>
        <taxon>Chordata</taxon>
        <taxon>Craniata</taxon>
        <taxon>Vertebrata</taxon>
        <taxon>Euteleostomi</taxon>
        <taxon>Actinopterygii</taxon>
        <taxon>Neopterygii</taxon>
        <taxon>Teleostei</taxon>
        <taxon>Neoteleostei</taxon>
        <taxon>Acanthomorphata</taxon>
        <taxon>Eupercaria</taxon>
        <taxon>Perciformes</taxon>
        <taxon>Cottioidei</taxon>
        <taxon>Cottales</taxon>
        <taxon>Liparidae</taxon>
        <taxon>Liparis</taxon>
    </lineage>
</organism>
<accession>A0A4Z2FPB9</accession>